<reference evidence="2" key="1">
    <citation type="submission" date="2023-10" db="EMBL/GenBank/DDBJ databases">
        <title>Genome assembly of Pristionchus species.</title>
        <authorList>
            <person name="Yoshida K."/>
            <person name="Sommer R.J."/>
        </authorList>
    </citation>
    <scope>NUCLEOTIDE SEQUENCE</scope>
    <source>
        <strain evidence="2">RS5133</strain>
    </source>
</reference>
<dbReference type="AlphaFoldDB" id="A0AAV5VWG2"/>
<feature type="non-terminal residue" evidence="2">
    <location>
        <position position="194"/>
    </location>
</feature>
<dbReference type="Proteomes" id="UP001432322">
    <property type="component" value="Unassembled WGS sequence"/>
</dbReference>
<comment type="caution">
    <text evidence="2">The sequence shown here is derived from an EMBL/GenBank/DDBJ whole genome shotgun (WGS) entry which is preliminary data.</text>
</comment>
<keyword evidence="1" id="KW-0472">Membrane</keyword>
<sequence>RIQSIFPIICSLTVYPANAYLLLVESSTMRRQLKVAYLINLVAHIAFDWVYSFFLRMYGLPPYGLFYCDGIICGMNKKIIMGAIATSMISVIPTFYFIMMGMHQMVVAESESKWKLSCKMQLFLYASLSIILIINVVGFVNNTQDVANFWELVNEPELAWLSARGGTLLLFGEPGVRSEFVNGSSYLAETYSIF</sequence>
<gene>
    <name evidence="2" type="ORF">PFISCL1PPCAC_14354</name>
</gene>
<dbReference type="PANTHER" id="PTHR45830:SF15">
    <property type="entry name" value="SERPENTINE RECEPTOR, CLASS I"/>
    <property type="match status" value="1"/>
</dbReference>
<protein>
    <recommendedName>
        <fullName evidence="4">G protein-coupled receptor</fullName>
    </recommendedName>
</protein>
<organism evidence="2 3">
    <name type="scientific">Pristionchus fissidentatus</name>
    <dbReference type="NCBI Taxonomy" id="1538716"/>
    <lineage>
        <taxon>Eukaryota</taxon>
        <taxon>Metazoa</taxon>
        <taxon>Ecdysozoa</taxon>
        <taxon>Nematoda</taxon>
        <taxon>Chromadorea</taxon>
        <taxon>Rhabditida</taxon>
        <taxon>Rhabditina</taxon>
        <taxon>Diplogasteromorpha</taxon>
        <taxon>Diplogasteroidea</taxon>
        <taxon>Neodiplogasteridae</taxon>
        <taxon>Pristionchus</taxon>
    </lineage>
</organism>
<feature type="transmembrane region" description="Helical" evidence="1">
    <location>
        <begin position="35"/>
        <end position="59"/>
    </location>
</feature>
<feature type="transmembrane region" description="Helical" evidence="1">
    <location>
        <begin position="122"/>
        <end position="140"/>
    </location>
</feature>
<evidence type="ECO:0000313" key="3">
    <source>
        <dbReference type="Proteomes" id="UP001432322"/>
    </source>
</evidence>
<dbReference type="EMBL" id="BTSY01000004">
    <property type="protein sequence ID" value="GMT23057.1"/>
    <property type="molecule type" value="Genomic_DNA"/>
</dbReference>
<proteinExistence type="predicted"/>
<feature type="transmembrane region" description="Helical" evidence="1">
    <location>
        <begin position="6"/>
        <end position="23"/>
    </location>
</feature>
<evidence type="ECO:0000256" key="1">
    <source>
        <dbReference type="SAM" id="Phobius"/>
    </source>
</evidence>
<keyword evidence="1" id="KW-1133">Transmembrane helix</keyword>
<dbReference type="PANTHER" id="PTHR45830">
    <property type="entry name" value="SERPENTINE RECEPTOR, CLASS I"/>
    <property type="match status" value="1"/>
</dbReference>
<evidence type="ECO:0000313" key="2">
    <source>
        <dbReference type="EMBL" id="GMT23057.1"/>
    </source>
</evidence>
<keyword evidence="3" id="KW-1185">Reference proteome</keyword>
<feature type="non-terminal residue" evidence="2">
    <location>
        <position position="1"/>
    </location>
</feature>
<feature type="transmembrane region" description="Helical" evidence="1">
    <location>
        <begin position="79"/>
        <end position="101"/>
    </location>
</feature>
<evidence type="ECO:0008006" key="4">
    <source>
        <dbReference type="Google" id="ProtNLM"/>
    </source>
</evidence>
<accession>A0AAV5VWG2</accession>
<name>A0AAV5VWG2_9BILA</name>
<keyword evidence="1" id="KW-0812">Transmembrane</keyword>